<evidence type="ECO:0000259" key="8">
    <source>
        <dbReference type="Pfam" id="PF00266"/>
    </source>
</evidence>
<accession>A0A2T4U8Y0</accession>
<reference evidence="9 10" key="1">
    <citation type="submission" date="2018-03" db="EMBL/GenBank/DDBJ databases">
        <title>Alkalicoccus saliphilus sp. nov., isolated from a mineral pool.</title>
        <authorList>
            <person name="Zhao B."/>
        </authorList>
    </citation>
    <scope>NUCLEOTIDE SEQUENCE [LARGE SCALE GENOMIC DNA]</scope>
    <source>
        <strain evidence="9 10">6AG</strain>
    </source>
</reference>
<comment type="caution">
    <text evidence="9">The sequence shown here is derived from an EMBL/GenBank/DDBJ whole genome shotgun (WGS) entry which is preliminary data.</text>
</comment>
<dbReference type="Pfam" id="PF00266">
    <property type="entry name" value="Aminotran_5"/>
    <property type="match status" value="1"/>
</dbReference>
<dbReference type="PANTHER" id="PTHR11601:SF50">
    <property type="entry name" value="CYSTEINE DESULFURASE ISCS 2-RELATED"/>
    <property type="match status" value="1"/>
</dbReference>
<dbReference type="InterPro" id="IPR000192">
    <property type="entry name" value="Aminotrans_V_dom"/>
</dbReference>
<evidence type="ECO:0000313" key="9">
    <source>
        <dbReference type="EMBL" id="PTL39835.1"/>
    </source>
</evidence>
<name>A0A2T4U8Y0_9BACI</name>
<dbReference type="InterPro" id="IPR015424">
    <property type="entry name" value="PyrdxlP-dep_Trfase"/>
</dbReference>
<dbReference type="Gene3D" id="3.40.640.10">
    <property type="entry name" value="Type I PLP-dependent aspartate aminotransferase-like (Major domain)"/>
    <property type="match status" value="1"/>
</dbReference>
<dbReference type="GO" id="GO:0031071">
    <property type="term" value="F:cysteine desulfurase activity"/>
    <property type="evidence" value="ECO:0007669"/>
    <property type="project" value="UniProtKB-ARBA"/>
</dbReference>
<dbReference type="PROSITE" id="PS00595">
    <property type="entry name" value="AA_TRANSFER_CLASS_5"/>
    <property type="match status" value="1"/>
</dbReference>
<dbReference type="InterPro" id="IPR015421">
    <property type="entry name" value="PyrdxlP-dep_Trfase_major"/>
</dbReference>
<evidence type="ECO:0000256" key="1">
    <source>
        <dbReference type="ARBA" id="ARBA00001933"/>
    </source>
</evidence>
<dbReference type="PANTHER" id="PTHR11601">
    <property type="entry name" value="CYSTEINE DESULFURYLASE FAMILY MEMBER"/>
    <property type="match status" value="1"/>
</dbReference>
<dbReference type="InterPro" id="IPR020578">
    <property type="entry name" value="Aminotrans_V_PyrdxlP_BS"/>
</dbReference>
<evidence type="ECO:0000256" key="4">
    <source>
        <dbReference type="ARBA" id="ARBA00022898"/>
    </source>
</evidence>
<dbReference type="SUPFAM" id="SSF53383">
    <property type="entry name" value="PLP-dependent transferases"/>
    <property type="match status" value="1"/>
</dbReference>
<evidence type="ECO:0000313" key="10">
    <source>
        <dbReference type="Proteomes" id="UP000240509"/>
    </source>
</evidence>
<evidence type="ECO:0000256" key="2">
    <source>
        <dbReference type="ARBA" id="ARBA00006490"/>
    </source>
</evidence>
<dbReference type="AlphaFoldDB" id="A0A2T4U8Y0"/>
<dbReference type="Proteomes" id="UP000240509">
    <property type="component" value="Unassembled WGS sequence"/>
</dbReference>
<evidence type="ECO:0000256" key="7">
    <source>
        <dbReference type="RuleBase" id="RU004504"/>
    </source>
</evidence>
<dbReference type="InterPro" id="IPR016454">
    <property type="entry name" value="Cysteine_dSase"/>
</dbReference>
<dbReference type="RefSeq" id="WP_107583757.1">
    <property type="nucleotide sequence ID" value="NZ_PZJJ01000004.1"/>
</dbReference>
<sequence length="382" mass="41789">MIYLDNSATTRPWRSVLDTYIKVSESYFGNPSSLHPLGGEADKLLDQSRAQTASLLGVNKKDIIFTSGATEANNLAVKGAAEARKHQGSHIITTSVEHPSVLEAAAALEQKGWEVTRLSPDKNGEISPEQVEEALRMDTVLVSCMHVNNETGSILPVEKIGECLKKHPKVLFHVDYVQGIGKVPLSMTESRIDLLTISGHKFHCVKGTGVLAVRRGRLEPLFHGGTQENRLRAGTENTAGAAALAKAMRLLLDGSREAAGRMRSLNLLLEEKLSEWKGVEINSPKNRAPHILNFSVAGIKPETVVQALAQKEIYISTTSACSSKQGSGSRVLQAMPLPKERSETALRISLSEETTREDIDAFLLAWEEIYETTARKGKQYEI</sequence>
<comment type="cofactor">
    <cofactor evidence="1 7">
        <name>pyridoxal 5'-phosphate</name>
        <dbReference type="ChEBI" id="CHEBI:597326"/>
    </cofactor>
</comment>
<evidence type="ECO:0000256" key="5">
    <source>
        <dbReference type="ARBA" id="ARBA00023004"/>
    </source>
</evidence>
<keyword evidence="4" id="KW-0663">Pyridoxal phosphate</keyword>
<dbReference type="GO" id="GO:0051536">
    <property type="term" value="F:iron-sulfur cluster binding"/>
    <property type="evidence" value="ECO:0007669"/>
    <property type="project" value="UniProtKB-KW"/>
</dbReference>
<keyword evidence="5" id="KW-0408">Iron</keyword>
<feature type="domain" description="Aminotransferase class V" evidence="8">
    <location>
        <begin position="2"/>
        <end position="362"/>
    </location>
</feature>
<dbReference type="InterPro" id="IPR015422">
    <property type="entry name" value="PyrdxlP-dep_Trfase_small"/>
</dbReference>
<protein>
    <submittedName>
        <fullName evidence="9">Cysteine desulfurase NifS</fullName>
    </submittedName>
</protein>
<dbReference type="Gene3D" id="3.90.1150.10">
    <property type="entry name" value="Aspartate Aminotransferase, domain 1"/>
    <property type="match status" value="1"/>
</dbReference>
<dbReference type="EMBL" id="PZJJ01000004">
    <property type="protein sequence ID" value="PTL39835.1"/>
    <property type="molecule type" value="Genomic_DNA"/>
</dbReference>
<comment type="similarity">
    <text evidence="2">Belongs to the class-V pyridoxal-phosphate-dependent aminotransferase family. NifS/IscS subfamily.</text>
</comment>
<evidence type="ECO:0000256" key="3">
    <source>
        <dbReference type="ARBA" id="ARBA00022723"/>
    </source>
</evidence>
<dbReference type="OrthoDB" id="9808002at2"/>
<keyword evidence="10" id="KW-1185">Reference proteome</keyword>
<dbReference type="GO" id="GO:0046872">
    <property type="term" value="F:metal ion binding"/>
    <property type="evidence" value="ECO:0007669"/>
    <property type="project" value="UniProtKB-KW"/>
</dbReference>
<evidence type="ECO:0000256" key="6">
    <source>
        <dbReference type="ARBA" id="ARBA00023014"/>
    </source>
</evidence>
<proteinExistence type="inferred from homology"/>
<dbReference type="PIRSF" id="PIRSF005572">
    <property type="entry name" value="NifS"/>
    <property type="match status" value="1"/>
</dbReference>
<gene>
    <name evidence="9" type="ORF">C6Y45_04110</name>
</gene>
<organism evidence="9 10">
    <name type="scientific">Alkalicoccus saliphilus</name>
    <dbReference type="NCBI Taxonomy" id="200989"/>
    <lineage>
        <taxon>Bacteria</taxon>
        <taxon>Bacillati</taxon>
        <taxon>Bacillota</taxon>
        <taxon>Bacilli</taxon>
        <taxon>Bacillales</taxon>
        <taxon>Bacillaceae</taxon>
        <taxon>Alkalicoccus</taxon>
    </lineage>
</organism>
<keyword evidence="6" id="KW-0411">Iron-sulfur</keyword>
<keyword evidence="3" id="KW-0479">Metal-binding</keyword>
<dbReference type="FunFam" id="3.40.640.10:FF:000084">
    <property type="entry name" value="IscS-like cysteine desulfurase"/>
    <property type="match status" value="1"/>
</dbReference>